<dbReference type="Gene3D" id="3.40.50.150">
    <property type="entry name" value="Vaccinia Virus protein VP39"/>
    <property type="match status" value="1"/>
</dbReference>
<dbReference type="InterPro" id="IPR013691">
    <property type="entry name" value="MeTrfase_14"/>
</dbReference>
<dbReference type="EMBL" id="CP026995">
    <property type="protein sequence ID" value="QLH05795.1"/>
    <property type="molecule type" value="Genomic_DNA"/>
</dbReference>
<dbReference type="PANTHER" id="PTHR43861:SF5">
    <property type="entry name" value="BLL5978 PROTEIN"/>
    <property type="match status" value="1"/>
</dbReference>
<dbReference type="GO" id="GO:0032259">
    <property type="term" value="P:methylation"/>
    <property type="evidence" value="ECO:0007669"/>
    <property type="project" value="UniProtKB-KW"/>
</dbReference>
<dbReference type="KEGG" id="nue:C5F50_00880"/>
<dbReference type="InterPro" id="IPR029063">
    <property type="entry name" value="SAM-dependent_MTases_sf"/>
</dbReference>
<evidence type="ECO:0000313" key="3">
    <source>
        <dbReference type="EMBL" id="QLH05795.1"/>
    </source>
</evidence>
<name>A0A7D5M439_9ARCH</name>
<evidence type="ECO:0000313" key="4">
    <source>
        <dbReference type="Proteomes" id="UP000509478"/>
    </source>
</evidence>
<keyword evidence="4" id="KW-1185">Reference proteome</keyword>
<dbReference type="SUPFAM" id="SSF53335">
    <property type="entry name" value="S-adenosyl-L-methionine-dependent methyltransferases"/>
    <property type="match status" value="1"/>
</dbReference>
<reference evidence="3 4" key="1">
    <citation type="submission" date="2018-02" db="EMBL/GenBank/DDBJ databases">
        <title>Complete genome of Nitrosopumilus ureaphilus PS0.</title>
        <authorList>
            <person name="Qin W."/>
            <person name="Zheng Y."/>
            <person name="Stahl D.A."/>
        </authorList>
    </citation>
    <scope>NUCLEOTIDE SEQUENCE [LARGE SCALE GENOMIC DNA]</scope>
    <source>
        <strain evidence="3 4">PS0</strain>
    </source>
</reference>
<sequence>MEKLEMNCRFCKNSLKYVFVNLGETPLANSYLTKETMNEVEKKIPLQAFVCEKCFLVQVEEFEKAKNIFNDYAYFSSYSTSWLDHVKLFADEMIDRFNLSDKDQIIEIASNDGYLLKNFKNKHIPILGIEPASNVAKIAENNGIPTVVKFFSFETAQEIVDAGKKAHLLLAFNVLPHVPNLNDFVLGMKKIIHENGVIVIQFSAYLLDVIQKCEFDMVYHEHFSYFSLFTLKKIFESNNLEIFDVKEIPVHGGSLRLFLKSTQNNEIKIEDSVKNLLKKEENFGLRKISTYLQFQKNVEKSKKSIQEFFIKAKEAEKKIVCYGAAAKGNTVLNFCEITKNDIDYIVDISPHKQGKFLPGTHIPIYFPEKIKETRPDYIVILAWNLKDEIIEQTSFIKEWGGKFVVLIPKVKILK</sequence>
<dbReference type="Proteomes" id="UP000509478">
    <property type="component" value="Chromosome"/>
</dbReference>
<protein>
    <submittedName>
        <fullName evidence="3">SAM-dependent methyltransferase</fullName>
    </submittedName>
</protein>
<accession>A0A7D5M439</accession>
<proteinExistence type="predicted"/>
<evidence type="ECO:0000259" key="2">
    <source>
        <dbReference type="Pfam" id="PF08484"/>
    </source>
</evidence>
<keyword evidence="3" id="KW-0489">Methyltransferase</keyword>
<dbReference type="Pfam" id="PF08484">
    <property type="entry name" value="Methyltransf_14"/>
    <property type="match status" value="1"/>
</dbReference>
<dbReference type="InterPro" id="IPR013630">
    <property type="entry name" value="Methyltransf_Zn-bd_dom_put"/>
</dbReference>
<dbReference type="Pfam" id="PF08421">
    <property type="entry name" value="Methyltransf_13"/>
    <property type="match status" value="1"/>
</dbReference>
<dbReference type="GO" id="GO:0008168">
    <property type="term" value="F:methyltransferase activity"/>
    <property type="evidence" value="ECO:0007669"/>
    <property type="project" value="UniProtKB-KW"/>
</dbReference>
<dbReference type="InterPro" id="IPR038576">
    <property type="entry name" value="Methyltransf_Zn-bd_dom_put_sf"/>
</dbReference>
<dbReference type="PANTHER" id="PTHR43861">
    <property type="entry name" value="TRANS-ACONITATE 2-METHYLTRANSFERASE-RELATED"/>
    <property type="match status" value="1"/>
</dbReference>
<organism evidence="3 4">
    <name type="scientific">Nitrosopumilus ureiphilus</name>
    <dbReference type="NCBI Taxonomy" id="1470067"/>
    <lineage>
        <taxon>Archaea</taxon>
        <taxon>Nitrososphaerota</taxon>
        <taxon>Nitrososphaeria</taxon>
        <taxon>Nitrosopumilales</taxon>
        <taxon>Nitrosopumilaceae</taxon>
        <taxon>Nitrosopumilus</taxon>
    </lineage>
</organism>
<evidence type="ECO:0000259" key="1">
    <source>
        <dbReference type="Pfam" id="PF08421"/>
    </source>
</evidence>
<dbReference type="AlphaFoldDB" id="A0A7D5M439"/>
<keyword evidence="3" id="KW-0808">Transferase</keyword>
<dbReference type="OrthoDB" id="115747at2157"/>
<dbReference type="Gene3D" id="3.40.50.720">
    <property type="entry name" value="NAD(P)-binding Rossmann-like Domain"/>
    <property type="match status" value="1"/>
</dbReference>
<dbReference type="Gene3D" id="6.20.50.110">
    <property type="entry name" value="Methyltransferase, zinc-binding domain"/>
    <property type="match status" value="1"/>
</dbReference>
<feature type="domain" description="Methyltransferase putative zinc binding" evidence="1">
    <location>
        <begin position="8"/>
        <end position="69"/>
    </location>
</feature>
<gene>
    <name evidence="3" type="ORF">C5F50_00880</name>
</gene>
<feature type="domain" description="C-methyltransferase" evidence="2">
    <location>
        <begin position="249"/>
        <end position="408"/>
    </location>
</feature>
<dbReference type="Pfam" id="PF13489">
    <property type="entry name" value="Methyltransf_23"/>
    <property type="match status" value="1"/>
</dbReference>